<name>A0A7C1JKJ4_9CHLR</name>
<dbReference type="Pfam" id="PF01835">
    <property type="entry name" value="MG2"/>
    <property type="match status" value="1"/>
</dbReference>
<dbReference type="InterPro" id="IPR011625">
    <property type="entry name" value="A2M_N_BRD"/>
</dbReference>
<dbReference type="EMBL" id="DSMG01000199">
    <property type="protein sequence ID" value="HDX33741.1"/>
    <property type="molecule type" value="Genomic_DNA"/>
</dbReference>
<evidence type="ECO:0000313" key="6">
    <source>
        <dbReference type="EMBL" id="HDX33741.1"/>
    </source>
</evidence>
<dbReference type="InterPro" id="IPR041246">
    <property type="entry name" value="Bact_MG10"/>
</dbReference>
<dbReference type="Pfam" id="PF00207">
    <property type="entry name" value="A2M"/>
    <property type="match status" value="1"/>
</dbReference>
<comment type="similarity">
    <text evidence="1">Belongs to the protease inhibitor I39 (alpha-2-macroglobulin) family. Bacterial alpha-2-macroglobulin subfamily.</text>
</comment>
<evidence type="ECO:0000259" key="4">
    <source>
        <dbReference type="SMART" id="SM01359"/>
    </source>
</evidence>
<dbReference type="InterPro" id="IPR002890">
    <property type="entry name" value="MG2"/>
</dbReference>
<organism evidence="6">
    <name type="scientific">Caldilinea aerophila</name>
    <dbReference type="NCBI Taxonomy" id="133453"/>
    <lineage>
        <taxon>Bacteria</taxon>
        <taxon>Bacillati</taxon>
        <taxon>Chloroflexota</taxon>
        <taxon>Caldilineae</taxon>
        <taxon>Caldilineales</taxon>
        <taxon>Caldilineaceae</taxon>
        <taxon>Caldilinea</taxon>
    </lineage>
</organism>
<dbReference type="PANTHER" id="PTHR40094">
    <property type="entry name" value="ALPHA-2-MACROGLOBULIN HOMOLOG"/>
    <property type="match status" value="1"/>
</dbReference>
<accession>A0A7C1JKJ4</accession>
<dbReference type="Pfam" id="PF07703">
    <property type="entry name" value="A2M_BRD"/>
    <property type="match status" value="1"/>
</dbReference>
<feature type="domain" description="Alpha-2-macroglobulin bait region" evidence="4">
    <location>
        <begin position="1086"/>
        <end position="1243"/>
    </location>
</feature>
<evidence type="ECO:0000259" key="5">
    <source>
        <dbReference type="SMART" id="SM01360"/>
    </source>
</evidence>
<dbReference type="SUPFAM" id="SSF48239">
    <property type="entry name" value="Terpenoid cyclases/Protein prenyltransferases"/>
    <property type="match status" value="1"/>
</dbReference>
<evidence type="ECO:0000256" key="3">
    <source>
        <dbReference type="SAM" id="Phobius"/>
    </source>
</evidence>
<dbReference type="SMART" id="SM01360">
    <property type="entry name" value="A2M"/>
    <property type="match status" value="1"/>
</dbReference>
<feature type="domain" description="Alpha-2-macroglobulin" evidence="5">
    <location>
        <begin position="1340"/>
        <end position="1429"/>
    </location>
</feature>
<dbReference type="InterPro" id="IPR001599">
    <property type="entry name" value="Macroglobln_a2"/>
</dbReference>
<dbReference type="PANTHER" id="PTHR40094:SF1">
    <property type="entry name" value="UBIQUITIN DOMAIN-CONTAINING PROTEIN"/>
    <property type="match status" value="1"/>
</dbReference>
<dbReference type="Pfam" id="PF17973">
    <property type="entry name" value="bMG10"/>
    <property type="match status" value="1"/>
</dbReference>
<dbReference type="GO" id="GO:0004866">
    <property type="term" value="F:endopeptidase inhibitor activity"/>
    <property type="evidence" value="ECO:0007669"/>
    <property type="project" value="InterPro"/>
</dbReference>
<sequence>MHPQSGGDPMKTHLGLPRLLLSLTSAVIIISIIIGSFWPAGAAVHIESHPAGSAFSPVTQEDRAVSNSEPTPATLNGLELLLEEGAAQPQPQTPLERPPAQPLDADAVQPILDRLPPLEAETTDIEAFKLPPQSLPPVRASEVVTQSFPPPESELMAPEVPAGPLEVLRYAPEGDVPLASFINVTFNQPMIPLDTLDALSSGEVPVKVTPELPGVWKWLGTRTLSFEYRGDDLNRFPMATEYTVEIPAGTTSLTGGVLEQTVRWTFRTPPPTLVRSHPNVSPQPLEPLLFVAFDQRIDREAMLQAIQALAGGKSYPLRLATAEEIAADKTVNGYARQFPAERWLAFRSEEPFPPATTVTINIGPGAPSAEGPLTTTQVQSFSFQTYSPLRVVDQNCNDSQYPCYPGQPFYVRFNNPLKLEAITNDVVTVEPAISNMVVSAAYDGLSISGVMAGRTTYKVTLKTTIEDIFGQHLGEPVTLTFYTGDMGTYLSGPYGPLVTLDPTAQTPAFPIYTVNISKVRVRAYQVSPEDWPAFVRYQTTYYNEPKPEPPGREVLNTTLDIDAPRDTLTETNIDLSSVLGGRYGHLIVIVDTPPSLLELLFPKQYTPAVQAWVQVTNIGLDAFYDADDLIVWATALDNGAPLEGVTVKLHPDGVQKRTDADGMARFELTPAPQTLLIARQGDDVAFLVSPRSYWGDDGWRREPLTDSVRWFVFDDRQMYRPGEEVHLKGWVRIIGAGPQGDVRLDPAPNAAVDYTVLDPFGNQIAQGSTPMTELGGFDLSFTIPENSNLGYATIQLNTRNTPVFGSYTHNFQIQEFRRPEFEVTARNETIGPYFLGGEAIVAVSAQYYAGGPLPGAETTWTVSAQPTTYTPPNWSDFIFGEWTPWWWGVRSTYGGWYPMTFERGGSGSQTYAARTDPTGNHYLKMIFVSAEKPQPYSISAEAAVMDVNRQTWAAQTSLLVHPSTLYVGLRGKGYFVQKGDPLEYEVIVVDVDGTAIADIPVAVRSVRLAWAFENGQWVEKEVDEQRCDLISADEPVTCTLPTAEGGQYRITAEVRDDAERLNRTVVTAWVSGGMMRPSRTLEQQELVLVPDKQQYEPGDVARILVQAPFAEGSGLLTVARSGILYTQNFTLDGGTATLEIPIEEAHIPNLHVQVDVNGAMPRLDDKGNALEGAPDQPAYATGSLQLDISLLSRALTVEIEPDAVKLEPGAETGVRVRVRNAQGEPVANAELAVVVVDEAVLALTNYQLADPLTIFYAARESGLTSVYGRSSLLLAAPELLPSQPEGRGPAAVPTLGAAADMMLAMPAAAAMPEAAMESPAMGGPVPGAPMIAVRTDFNPLALFAPAERTDAQGEVYIPYMLPDNLTRYRLMVVAVAEKEFGSAESNITARLPLMVRPSAPRFLNFGDRFELPVVIQNQTDEPLTVDVAIETANLNLDAAPGQRVEVPANERVEVRFPASTENVGTARVQIAAVAGEYADAATVQMPVYTPATTEAFATYGVLDEGAVAQPIARPQDVFPQFGGLELSTSSTALATLTDAFLYLQAYPFECSEQIAARILSVASLRDVLTAFQSPDLPADEAIVAAMQRDIERLRQMQNWDGGFPYWKKGDDSIPYNSVFATHALAVARNKDYVVPQEMLDAALGYLRVIENAYPAWYGRKTRHAISSYAVYVRSLLGDFDYVKARSLYNELPLTEQSLEAQAWLWQTLASDPAATEIVAAIERNIQNRAVETAGAANFIVSYDDQEWVLLHSNRRTDAVVLDALITQTPESDLIPKVVAGLMNGRVKGRWSNTQENVFVLLAMDRYFNTFEATTPDFVAHMWLGETYVAEHTHRGRTTETQQTVVPMQFLVEQPDMQDLIIAKEGDGRLYYRLGLRYAPTDLELDPIDMGFVVERTYEAVDDPGDVRRDEQGVWHIKAGARVRVRLSMVAVSRRYHVALVDRLPAGLEPINPALAVAERVPSDPNSGLPSRFYWWWGPWYEHQNLRDAGAEAFTSILWDGVYEYSYVARATTPGEFVVPPAKAEEMYAPEVFGRSASDRVVVE</sequence>
<dbReference type="Gene3D" id="1.50.10.20">
    <property type="match status" value="1"/>
</dbReference>
<dbReference type="Gene3D" id="2.60.40.3710">
    <property type="match status" value="1"/>
</dbReference>
<dbReference type="Gene3D" id="2.60.40.1930">
    <property type="match status" value="1"/>
</dbReference>
<dbReference type="SMART" id="SM01359">
    <property type="entry name" value="A2M_N_2"/>
    <property type="match status" value="1"/>
</dbReference>
<dbReference type="InterPro" id="IPR021868">
    <property type="entry name" value="Alpha_2_Macroglob_MG3"/>
</dbReference>
<protein>
    <recommendedName>
        <fullName evidence="7">Alpha-2-macroglobulin</fullName>
    </recommendedName>
</protein>
<dbReference type="Pfam" id="PF11974">
    <property type="entry name" value="bMG3"/>
    <property type="match status" value="1"/>
</dbReference>
<gene>
    <name evidence="6" type="ORF">ENQ20_20010</name>
</gene>
<dbReference type="InterPro" id="IPR051802">
    <property type="entry name" value="YfhM-like"/>
</dbReference>
<evidence type="ECO:0000256" key="2">
    <source>
        <dbReference type="SAM" id="MobiDB-lite"/>
    </source>
</evidence>
<evidence type="ECO:0000256" key="1">
    <source>
        <dbReference type="ARBA" id="ARBA00010556"/>
    </source>
</evidence>
<comment type="caution">
    <text evidence="6">The sequence shown here is derived from an EMBL/GenBank/DDBJ whole genome shotgun (WGS) entry which is preliminary data.</text>
</comment>
<keyword evidence="3" id="KW-1133">Transmembrane helix</keyword>
<evidence type="ECO:0008006" key="7">
    <source>
        <dbReference type="Google" id="ProtNLM"/>
    </source>
</evidence>
<keyword evidence="3" id="KW-0812">Transmembrane</keyword>
<keyword evidence="3" id="KW-0472">Membrane</keyword>
<reference evidence="6" key="1">
    <citation type="journal article" date="2020" name="mSystems">
        <title>Genome- and Community-Level Interaction Insights into Carbon Utilization and Element Cycling Functions of Hydrothermarchaeota in Hydrothermal Sediment.</title>
        <authorList>
            <person name="Zhou Z."/>
            <person name="Liu Y."/>
            <person name="Xu W."/>
            <person name="Pan J."/>
            <person name="Luo Z.H."/>
            <person name="Li M."/>
        </authorList>
    </citation>
    <scope>NUCLEOTIDE SEQUENCE [LARGE SCALE GENOMIC DNA]</scope>
    <source>
        <strain evidence="6">SpSt-289</strain>
    </source>
</reference>
<feature type="transmembrane region" description="Helical" evidence="3">
    <location>
        <begin position="20"/>
        <end position="40"/>
    </location>
</feature>
<proteinExistence type="inferred from homology"/>
<feature type="region of interest" description="Disordered" evidence="2">
    <location>
        <begin position="54"/>
        <end position="73"/>
    </location>
</feature>
<dbReference type="InterPro" id="IPR008930">
    <property type="entry name" value="Terpenoid_cyclase/PrenylTrfase"/>
</dbReference>